<dbReference type="EC" id="5.4.99.5" evidence="1"/>
<sequence>MARQRRRFVVSSHRMGQTKRRAESRGLFLWVGAWVLVAGCIRGPVPPPARPALLAGISGDYPPFSDWKQERPSGFSVALVEAFAADQGLDPSWVRFQWSGLVTDLSAGKFDLADGGITVRPERSVAGRYTVPVLRNGAVLLLRRPVWAPPAPQVSPLTVEAALAEVRALDRPELRVAVNRGGHLERVARSLFRHAQIQTIPDNAVRETLAAGEADAALSNTVEAPRWAEGLAGIELLGPLTRDVVAVYVRPDREELAAQLDAWLMAQEASGALGTLRARYLGPGAGERTALPLPALLAAMAERLALMPLVAAAKQRAGQPVEDTSQEARVRASFRADVAQAARAAGVAPPPDEALDAFCQAQIDAAKLVQQHTPPASEARAYSLETELRPAVARISAKMAALVVRLPPGLEQSAVQEQARDWLGASGLEAPAVERLARTLAALSPRPEAARP</sequence>
<dbReference type="Proteomes" id="UP000001351">
    <property type="component" value="Chromosome"/>
</dbReference>
<evidence type="ECO:0000259" key="3">
    <source>
        <dbReference type="SMART" id="SM00062"/>
    </source>
</evidence>
<keyword evidence="6" id="KW-1185">Reference proteome</keyword>
<dbReference type="GO" id="GO:0046417">
    <property type="term" value="P:chorismate metabolic process"/>
    <property type="evidence" value="ECO:0007669"/>
    <property type="project" value="InterPro"/>
</dbReference>
<gene>
    <name evidence="5" type="ordered locus">STAUR_0357</name>
</gene>
<protein>
    <recommendedName>
        <fullName evidence="1">chorismate mutase</fullName>
        <ecNumber evidence="1">5.4.99.5</ecNumber>
    </recommendedName>
</protein>
<dbReference type="PANTHER" id="PTHR35936">
    <property type="entry name" value="MEMBRANE-BOUND LYTIC MUREIN TRANSGLYCOSYLASE F"/>
    <property type="match status" value="1"/>
</dbReference>
<evidence type="ECO:0000256" key="2">
    <source>
        <dbReference type="ARBA" id="ARBA00022729"/>
    </source>
</evidence>
<feature type="domain" description="Solute-binding protein family 3/N-terminal" evidence="3">
    <location>
        <begin position="52"/>
        <end position="284"/>
    </location>
</feature>
<dbReference type="GO" id="GO:0004106">
    <property type="term" value="F:chorismate mutase activity"/>
    <property type="evidence" value="ECO:0007669"/>
    <property type="project" value="UniProtKB-EC"/>
</dbReference>
<dbReference type="SMART" id="SM00830">
    <property type="entry name" value="CM_2"/>
    <property type="match status" value="1"/>
</dbReference>
<evidence type="ECO:0000259" key="4">
    <source>
        <dbReference type="SMART" id="SM00830"/>
    </source>
</evidence>
<dbReference type="AlphaFoldDB" id="E3FQ56"/>
<evidence type="ECO:0000313" key="6">
    <source>
        <dbReference type="Proteomes" id="UP000001351"/>
    </source>
</evidence>
<reference evidence="5 6" key="1">
    <citation type="journal article" date="2011" name="Mol. Biol. Evol.">
        <title>Comparative genomic analysis of fruiting body formation in Myxococcales.</title>
        <authorList>
            <person name="Huntley S."/>
            <person name="Hamann N."/>
            <person name="Wegener-Feldbrugge S."/>
            <person name="Treuner-Lange A."/>
            <person name="Kube M."/>
            <person name="Reinhardt R."/>
            <person name="Klages S."/>
            <person name="Muller R."/>
            <person name="Ronning C.M."/>
            <person name="Nierman W.C."/>
            <person name="Sogaard-Andersen L."/>
        </authorList>
    </citation>
    <scope>NUCLEOTIDE SEQUENCE [LARGE SCALE GENOMIC DNA]</scope>
    <source>
        <strain evidence="5 6">DW4/3-1</strain>
    </source>
</reference>
<dbReference type="InterPro" id="IPR001638">
    <property type="entry name" value="Solute-binding_3/MltF_N"/>
</dbReference>
<dbReference type="STRING" id="378806.STAUR_0357"/>
<evidence type="ECO:0000313" key="5">
    <source>
        <dbReference type="EMBL" id="ADO68166.1"/>
    </source>
</evidence>
<name>E3FQ56_STIAD</name>
<dbReference type="EMBL" id="CP002271">
    <property type="protein sequence ID" value="ADO68166.1"/>
    <property type="molecule type" value="Genomic_DNA"/>
</dbReference>
<dbReference type="Gene3D" id="3.40.190.10">
    <property type="entry name" value="Periplasmic binding protein-like II"/>
    <property type="match status" value="2"/>
</dbReference>
<dbReference type="PANTHER" id="PTHR35936:SF19">
    <property type="entry name" value="AMINO-ACID-BINDING PROTEIN YXEM-RELATED"/>
    <property type="match status" value="1"/>
</dbReference>
<dbReference type="InterPro" id="IPR002701">
    <property type="entry name" value="CM_II_prokaryot"/>
</dbReference>
<dbReference type="Pfam" id="PF00497">
    <property type="entry name" value="SBP_bac_3"/>
    <property type="match status" value="1"/>
</dbReference>
<organism evidence="5 6">
    <name type="scientific">Stigmatella aurantiaca (strain DW4/3-1)</name>
    <dbReference type="NCBI Taxonomy" id="378806"/>
    <lineage>
        <taxon>Bacteria</taxon>
        <taxon>Pseudomonadati</taxon>
        <taxon>Myxococcota</taxon>
        <taxon>Myxococcia</taxon>
        <taxon>Myxococcales</taxon>
        <taxon>Cystobacterineae</taxon>
        <taxon>Archangiaceae</taxon>
        <taxon>Stigmatella</taxon>
    </lineage>
</organism>
<dbReference type="KEGG" id="sur:STAUR_0357"/>
<dbReference type="eggNOG" id="COG0834">
    <property type="taxonomic scope" value="Bacteria"/>
</dbReference>
<dbReference type="SUPFAM" id="SSF48600">
    <property type="entry name" value="Chorismate mutase II"/>
    <property type="match status" value="1"/>
</dbReference>
<dbReference type="InterPro" id="IPR036263">
    <property type="entry name" value="Chorismate_II_sf"/>
</dbReference>
<feature type="domain" description="Chorismate mutase" evidence="4">
    <location>
        <begin position="288"/>
        <end position="373"/>
    </location>
</feature>
<evidence type="ECO:0000256" key="1">
    <source>
        <dbReference type="ARBA" id="ARBA00012404"/>
    </source>
</evidence>
<dbReference type="CDD" id="cd13530">
    <property type="entry name" value="PBP2_peptides_like"/>
    <property type="match status" value="1"/>
</dbReference>
<accession>E3FQ56</accession>
<dbReference type="SMART" id="SM00062">
    <property type="entry name" value="PBPb"/>
    <property type="match status" value="1"/>
</dbReference>
<proteinExistence type="predicted"/>
<dbReference type="SUPFAM" id="SSF53850">
    <property type="entry name" value="Periplasmic binding protein-like II"/>
    <property type="match status" value="1"/>
</dbReference>
<dbReference type="HOGENOM" id="CLU_605351_0_0_7"/>
<keyword evidence="2" id="KW-0732">Signal</keyword>
<dbReference type="InterPro" id="IPR036979">
    <property type="entry name" value="CM_dom_sf"/>
</dbReference>
<dbReference type="Gene3D" id="1.20.59.10">
    <property type="entry name" value="Chorismate mutase"/>
    <property type="match status" value="1"/>
</dbReference>